<proteinExistence type="predicted"/>
<accession>A0AAW8TT75</accession>
<protein>
    <submittedName>
        <fullName evidence="1">Uncharacterized protein</fullName>
    </submittedName>
</protein>
<organism evidence="1 2">
    <name type="scientific">Enterococcus asini</name>
    <dbReference type="NCBI Taxonomy" id="57732"/>
    <lineage>
        <taxon>Bacteria</taxon>
        <taxon>Bacillati</taxon>
        <taxon>Bacillota</taxon>
        <taxon>Bacilli</taxon>
        <taxon>Lactobacillales</taxon>
        <taxon>Enterococcaceae</taxon>
        <taxon>Enterococcus</taxon>
    </lineage>
</organism>
<dbReference type="GeneID" id="78364994"/>
<reference evidence="1" key="1">
    <citation type="submission" date="2023-03" db="EMBL/GenBank/DDBJ databases">
        <authorList>
            <person name="Shen W."/>
            <person name="Cai J."/>
        </authorList>
    </citation>
    <scope>NUCLEOTIDE SEQUENCE</scope>
    <source>
        <strain evidence="1">B226-2</strain>
    </source>
</reference>
<sequence>MKAHLETSFGVMIQVPGEKNPVKQTMNNGIQGGGENEILGLMDVFGPLLPKDHEITSVVETEKTEYAAD</sequence>
<comment type="caution">
    <text evidence="1">The sequence shown here is derived from an EMBL/GenBank/DDBJ whole genome shotgun (WGS) entry which is preliminary data.</text>
</comment>
<gene>
    <name evidence="1" type="ORF">P7H43_00035</name>
</gene>
<dbReference type="RefSeq" id="WP_010754413.1">
    <property type="nucleotide sequence ID" value="NZ_CAUGVL010000088.1"/>
</dbReference>
<name>A0AAW8TT75_9ENTE</name>
<dbReference type="Proteomes" id="UP001256711">
    <property type="component" value="Unassembled WGS sequence"/>
</dbReference>
<evidence type="ECO:0000313" key="2">
    <source>
        <dbReference type="Proteomes" id="UP001256711"/>
    </source>
</evidence>
<dbReference type="AlphaFoldDB" id="A0AAW8TT75"/>
<evidence type="ECO:0000313" key="1">
    <source>
        <dbReference type="EMBL" id="MDT2808889.1"/>
    </source>
</evidence>
<dbReference type="EMBL" id="JARQBJ010000001">
    <property type="protein sequence ID" value="MDT2808889.1"/>
    <property type="molecule type" value="Genomic_DNA"/>
</dbReference>